<gene>
    <name evidence="2" type="ORF">ATF69_4377</name>
</gene>
<dbReference type="EMBL" id="VJWE01000018">
    <property type="protein sequence ID" value="TWG33300.1"/>
    <property type="molecule type" value="Genomic_DNA"/>
</dbReference>
<keyword evidence="1" id="KW-0472">Membrane</keyword>
<dbReference type="Proteomes" id="UP000321485">
    <property type="component" value="Unassembled WGS sequence"/>
</dbReference>
<dbReference type="AlphaFoldDB" id="A0A561XB12"/>
<evidence type="ECO:0000313" key="3">
    <source>
        <dbReference type="Proteomes" id="UP000321485"/>
    </source>
</evidence>
<keyword evidence="1" id="KW-1133">Transmembrane helix</keyword>
<keyword evidence="1" id="KW-0812">Transmembrane</keyword>
<reference evidence="2 3" key="1">
    <citation type="journal article" date="2015" name="Stand. Genomic Sci.">
        <title>Genomic Encyclopedia of Bacterial and Archaeal Type Strains, Phase III: the genomes of soil and plant-associated and newly described type strains.</title>
        <authorList>
            <person name="Whitman W.B."/>
            <person name="Woyke T."/>
            <person name="Klenk H.P."/>
            <person name="Zhou Y."/>
            <person name="Lilburn T.G."/>
            <person name="Beck B.J."/>
            <person name="De Vos P."/>
            <person name="Vandamme P."/>
            <person name="Eisen J.A."/>
            <person name="Garrity G."/>
            <person name="Hugenholtz P."/>
            <person name="Kyrpides N.C."/>
        </authorList>
    </citation>
    <scope>NUCLEOTIDE SEQUENCE [LARGE SCALE GENOMIC DNA]</scope>
    <source>
        <strain evidence="2 3">DSM 64</strain>
    </source>
</reference>
<proteinExistence type="predicted"/>
<feature type="transmembrane region" description="Helical" evidence="1">
    <location>
        <begin position="39"/>
        <end position="57"/>
    </location>
</feature>
<organism evidence="2 3">
    <name type="scientific">Acidovorax delafieldii</name>
    <name type="common">Pseudomonas delafieldii</name>
    <dbReference type="NCBI Taxonomy" id="47920"/>
    <lineage>
        <taxon>Bacteria</taxon>
        <taxon>Pseudomonadati</taxon>
        <taxon>Pseudomonadota</taxon>
        <taxon>Betaproteobacteria</taxon>
        <taxon>Burkholderiales</taxon>
        <taxon>Comamonadaceae</taxon>
        <taxon>Acidovorax</taxon>
    </lineage>
</organism>
<accession>A0A561XB12</accession>
<evidence type="ECO:0000313" key="2">
    <source>
        <dbReference type="EMBL" id="TWG33300.1"/>
    </source>
</evidence>
<feature type="transmembrane region" description="Helical" evidence="1">
    <location>
        <begin position="12"/>
        <end position="33"/>
    </location>
</feature>
<evidence type="ECO:0000256" key="1">
    <source>
        <dbReference type="SAM" id="Phobius"/>
    </source>
</evidence>
<name>A0A561XB12_ACIDE</name>
<protein>
    <submittedName>
        <fullName evidence="2">Uncharacterized protein</fullName>
    </submittedName>
</protein>
<comment type="caution">
    <text evidence="2">The sequence shown here is derived from an EMBL/GenBank/DDBJ whole genome shotgun (WGS) entry which is preliminary data.</text>
</comment>
<sequence length="63" mass="7092">MDALFELITMLAFHWRIGLAVLFALISAVFLAINISWFTGWYGVLLVIFSFGAGLIWESAPRD</sequence>